<proteinExistence type="inferred from homology"/>
<evidence type="ECO:0000313" key="10">
    <source>
        <dbReference type="Proteomes" id="UP000007879"/>
    </source>
</evidence>
<reference evidence="9" key="2">
    <citation type="submission" date="2024-06" db="UniProtKB">
        <authorList>
            <consortium name="EnsemblMetazoa"/>
        </authorList>
    </citation>
    <scope>IDENTIFICATION</scope>
</reference>
<sequence length="616" mass="69322">MHIMQRSYHGSPTHACKLHPSPLQINEIMYSLLSLLSSLSLLLFLPWTNGVEGQSKESLEEEEEDLVPLVIWPGMGDSCCYVFGAAGYKGVIERMLPGLYVKIISFGQTAQEDSYNSFFLNSNKQVELACDLLSSDEMLANGFNAMGFSQGSQFLRALIQRCGRIKVYNLISVAGQHQGVYGFPFCLGETSWFCDLFRQFLSIGVYLTIFQDNIVQASYWHDPHDEESYQLDSLFLSDINQEVVFNPAYKERLSSISNFLLIKFETDMMVQPRETQWFGFYKPGQAVETYSLFESRIFTKDLLGLQYLNGSGRLHFLSSPNGHTLLTYEWLDSYILPFVNTTFSKSHLPVNISPHSTSTSTYSSIKSTTNSNKVITNVQRPTSIHVTSDGHVFVLSRHDNAIHRFDSNGEPLGHLGPLPNKRELRGIAAYDNTLYAVDEESNIHAYAMNDGQYTGIIYRTMGGSNSTSLQCISIDNDGLIYISESRESIHVISRDGSSLKNLSNIGTHPHKIVFDSDGHIRFTNEKDKSIYVLSKTGRLLHKYPTHLSYPSGLFVDSNDNMMVADREGGVRVFNEKGFHIHDIGGFEGCEDMKVSASGAELWVSDTKADRIYMFKL</sequence>
<dbReference type="EnsemblMetazoa" id="XM_019995394.1">
    <property type="protein sequence ID" value="XP_019850953.1"/>
    <property type="gene ID" value="LOC109581342"/>
</dbReference>
<dbReference type="PANTHER" id="PTHR11247">
    <property type="entry name" value="PALMITOYL-PROTEIN THIOESTERASE/DOLICHYLDIPHOSPHATASE 1"/>
    <property type="match status" value="1"/>
</dbReference>
<dbReference type="SUPFAM" id="SSF101898">
    <property type="entry name" value="NHL repeat"/>
    <property type="match status" value="1"/>
</dbReference>
<evidence type="ECO:0000256" key="1">
    <source>
        <dbReference type="ARBA" id="ARBA00010758"/>
    </source>
</evidence>
<dbReference type="EC" id="3.1.2.22" evidence="2"/>
<keyword evidence="6" id="KW-1015">Disulfide bond</keyword>
<dbReference type="GO" id="GO:0006898">
    <property type="term" value="P:receptor-mediated endocytosis"/>
    <property type="evidence" value="ECO:0007669"/>
    <property type="project" value="TreeGrafter"/>
</dbReference>
<dbReference type="Pfam" id="PF02089">
    <property type="entry name" value="Palm_thioest"/>
    <property type="match status" value="1"/>
</dbReference>
<comment type="similarity">
    <text evidence="1">Belongs to the palmitoyl-protein thioesterase family.</text>
</comment>
<evidence type="ECO:0000256" key="6">
    <source>
        <dbReference type="ARBA" id="ARBA00023157"/>
    </source>
</evidence>
<dbReference type="FunFam" id="3.40.50.1820:FF:000107">
    <property type="entry name" value="Palmitoyl-protein thioesterase 1"/>
    <property type="match status" value="1"/>
</dbReference>
<dbReference type="PRINTS" id="PR00414">
    <property type="entry name" value="PPTHIESTRASE"/>
</dbReference>
<name>A0AAN0J2J3_AMPQE</name>
<dbReference type="Proteomes" id="UP000007879">
    <property type="component" value="Unassembled WGS sequence"/>
</dbReference>
<evidence type="ECO:0000256" key="7">
    <source>
        <dbReference type="ARBA" id="ARBA00023180"/>
    </source>
</evidence>
<dbReference type="KEGG" id="aqu:109581342"/>
<dbReference type="InterPro" id="IPR011042">
    <property type="entry name" value="6-blade_b-propeller_TolB-like"/>
</dbReference>
<evidence type="ECO:0000256" key="3">
    <source>
        <dbReference type="ARBA" id="ARBA00014212"/>
    </source>
</evidence>
<dbReference type="GeneID" id="109581342"/>
<organism evidence="9 10">
    <name type="scientific">Amphimedon queenslandica</name>
    <name type="common">Sponge</name>
    <dbReference type="NCBI Taxonomy" id="400682"/>
    <lineage>
        <taxon>Eukaryota</taxon>
        <taxon>Metazoa</taxon>
        <taxon>Porifera</taxon>
        <taxon>Demospongiae</taxon>
        <taxon>Heteroscleromorpha</taxon>
        <taxon>Haplosclerida</taxon>
        <taxon>Niphatidae</taxon>
        <taxon>Amphimedon</taxon>
    </lineage>
</organism>
<keyword evidence="4" id="KW-0732">Signal</keyword>
<dbReference type="GO" id="GO:0005764">
    <property type="term" value="C:lysosome"/>
    <property type="evidence" value="ECO:0007669"/>
    <property type="project" value="TreeGrafter"/>
</dbReference>
<accession>A0AAN0J2J3</accession>
<dbReference type="GO" id="GO:0008474">
    <property type="term" value="F:palmitoyl-(protein) hydrolase activity"/>
    <property type="evidence" value="ECO:0007669"/>
    <property type="project" value="UniProtKB-EC"/>
</dbReference>
<dbReference type="PANTHER" id="PTHR11247:SF8">
    <property type="entry name" value="PALMITOYL-PROTEIN THIOESTERASE 1"/>
    <property type="match status" value="1"/>
</dbReference>
<evidence type="ECO:0000313" key="9">
    <source>
        <dbReference type="EnsemblMetazoa" id="XP_019850953.1"/>
    </source>
</evidence>
<keyword evidence="5" id="KW-0378">Hydrolase</keyword>
<dbReference type="InterPro" id="IPR002472">
    <property type="entry name" value="Palm_thioest"/>
</dbReference>
<keyword evidence="7" id="KW-0325">Glycoprotein</keyword>
<dbReference type="Gene3D" id="3.40.50.1820">
    <property type="entry name" value="alpha/beta hydrolase"/>
    <property type="match status" value="1"/>
</dbReference>
<protein>
    <recommendedName>
        <fullName evidence="3">Palmitoyl-protein thioesterase 1</fullName>
        <ecNumber evidence="2">3.1.2.22</ecNumber>
    </recommendedName>
    <alternativeName>
        <fullName evidence="8">Palmitoyl-protein hydrolase 1</fullName>
    </alternativeName>
</protein>
<evidence type="ECO:0000256" key="2">
    <source>
        <dbReference type="ARBA" id="ARBA00012423"/>
    </source>
</evidence>
<reference evidence="10" key="1">
    <citation type="journal article" date="2010" name="Nature">
        <title>The Amphimedon queenslandica genome and the evolution of animal complexity.</title>
        <authorList>
            <person name="Srivastava M."/>
            <person name="Simakov O."/>
            <person name="Chapman J."/>
            <person name="Fahey B."/>
            <person name="Gauthier M.E."/>
            <person name="Mitros T."/>
            <person name="Richards G.S."/>
            <person name="Conaco C."/>
            <person name="Dacre M."/>
            <person name="Hellsten U."/>
            <person name="Larroux C."/>
            <person name="Putnam N.H."/>
            <person name="Stanke M."/>
            <person name="Adamska M."/>
            <person name="Darling A."/>
            <person name="Degnan S.M."/>
            <person name="Oakley T.H."/>
            <person name="Plachetzki D.C."/>
            <person name="Zhai Y."/>
            <person name="Adamski M."/>
            <person name="Calcino A."/>
            <person name="Cummins S.F."/>
            <person name="Goodstein D.M."/>
            <person name="Harris C."/>
            <person name="Jackson D.J."/>
            <person name="Leys S.P."/>
            <person name="Shu S."/>
            <person name="Woodcroft B.J."/>
            <person name="Vervoort M."/>
            <person name="Kosik K.S."/>
            <person name="Manning G."/>
            <person name="Degnan B.M."/>
            <person name="Rokhsar D.S."/>
        </authorList>
    </citation>
    <scope>NUCLEOTIDE SEQUENCE [LARGE SCALE GENOMIC DNA]</scope>
</reference>
<dbReference type="Gene3D" id="2.120.10.30">
    <property type="entry name" value="TolB, C-terminal domain"/>
    <property type="match status" value="1"/>
</dbReference>
<evidence type="ECO:0000256" key="8">
    <source>
        <dbReference type="ARBA" id="ARBA00031934"/>
    </source>
</evidence>
<dbReference type="RefSeq" id="XP_019850953.1">
    <property type="nucleotide sequence ID" value="XM_019995394.1"/>
</dbReference>
<dbReference type="InterPro" id="IPR029058">
    <property type="entry name" value="AB_hydrolase_fold"/>
</dbReference>
<dbReference type="SUPFAM" id="SSF53474">
    <property type="entry name" value="alpha/beta-Hydrolases"/>
    <property type="match status" value="1"/>
</dbReference>
<evidence type="ECO:0000256" key="4">
    <source>
        <dbReference type="ARBA" id="ARBA00022729"/>
    </source>
</evidence>
<keyword evidence="10" id="KW-1185">Reference proteome</keyword>
<dbReference type="AlphaFoldDB" id="A0AAN0J2J3"/>
<evidence type="ECO:0000256" key="5">
    <source>
        <dbReference type="ARBA" id="ARBA00022801"/>
    </source>
</evidence>